<dbReference type="Proteomes" id="UP001144372">
    <property type="component" value="Unassembled WGS sequence"/>
</dbReference>
<protein>
    <submittedName>
        <fullName evidence="1">Uncharacterized protein</fullName>
    </submittedName>
</protein>
<name>A0A9W6CW10_9BACT</name>
<gene>
    <name evidence="1" type="ORF">DAMNIGENAA_03290</name>
</gene>
<reference evidence="1" key="1">
    <citation type="submission" date="2022-12" db="EMBL/GenBank/DDBJ databases">
        <title>Reference genome sequencing for broad-spectrum identification of bacterial and archaeal isolates by mass spectrometry.</title>
        <authorList>
            <person name="Sekiguchi Y."/>
            <person name="Tourlousse D.M."/>
        </authorList>
    </citation>
    <scope>NUCLEOTIDE SEQUENCE</scope>
    <source>
        <strain evidence="1">ASRB1</strain>
    </source>
</reference>
<evidence type="ECO:0000313" key="2">
    <source>
        <dbReference type="Proteomes" id="UP001144372"/>
    </source>
</evidence>
<evidence type="ECO:0000313" key="1">
    <source>
        <dbReference type="EMBL" id="GLI32896.1"/>
    </source>
</evidence>
<dbReference type="RefSeq" id="WP_281791919.1">
    <property type="nucleotide sequence ID" value="NZ_BSDR01000001.1"/>
</dbReference>
<dbReference type="AlphaFoldDB" id="A0A9W6CW10"/>
<proteinExistence type="predicted"/>
<accession>A0A9W6CW10</accession>
<comment type="caution">
    <text evidence="1">The sequence shown here is derived from an EMBL/GenBank/DDBJ whole genome shotgun (WGS) entry which is preliminary data.</text>
</comment>
<keyword evidence="2" id="KW-1185">Reference proteome</keyword>
<dbReference type="EMBL" id="BSDR01000001">
    <property type="protein sequence ID" value="GLI32896.1"/>
    <property type="molecule type" value="Genomic_DNA"/>
</dbReference>
<sequence length="110" mass="12089">MPCQGPGRRETSLKITHIPSKMLTGGGDGFKDITCRGIPAIYHLIQETKCELIMAGHAGVNKIILSQTMGKLPDKLLAIQEYRIIPYYSVSSTYKSLCYISPGSPGKLYK</sequence>
<organism evidence="1 2">
    <name type="scientific">Desulforhabdus amnigena</name>
    <dbReference type="NCBI Taxonomy" id="40218"/>
    <lineage>
        <taxon>Bacteria</taxon>
        <taxon>Pseudomonadati</taxon>
        <taxon>Thermodesulfobacteriota</taxon>
        <taxon>Syntrophobacteria</taxon>
        <taxon>Syntrophobacterales</taxon>
        <taxon>Syntrophobacteraceae</taxon>
        <taxon>Desulforhabdus</taxon>
    </lineage>
</organism>